<reference evidence="7" key="1">
    <citation type="submission" date="2017-10" db="EMBL/GenBank/DDBJ databases">
        <title>Rapid genome shrinkage in a self-fertile nematode reveals novel sperm competition proteins.</title>
        <authorList>
            <person name="Yin D."/>
            <person name="Schwarz E.M."/>
            <person name="Thomas C.G."/>
            <person name="Felde R.L."/>
            <person name="Korf I.F."/>
            <person name="Cutter A.D."/>
            <person name="Schartner C.M."/>
            <person name="Ralston E.J."/>
            <person name="Meyer B.J."/>
            <person name="Haag E.S."/>
        </authorList>
    </citation>
    <scope>NUCLEOTIDE SEQUENCE [LARGE SCALE GENOMIC DNA]</scope>
    <source>
        <strain evidence="7">JU1422</strain>
    </source>
</reference>
<organism evidence="6 7">
    <name type="scientific">Caenorhabditis nigoni</name>
    <dbReference type="NCBI Taxonomy" id="1611254"/>
    <lineage>
        <taxon>Eukaryota</taxon>
        <taxon>Metazoa</taxon>
        <taxon>Ecdysozoa</taxon>
        <taxon>Nematoda</taxon>
        <taxon>Chromadorea</taxon>
        <taxon>Rhabditida</taxon>
        <taxon>Rhabditina</taxon>
        <taxon>Rhabditomorpha</taxon>
        <taxon>Rhabditoidea</taxon>
        <taxon>Rhabditidae</taxon>
        <taxon>Peloderinae</taxon>
        <taxon>Caenorhabditis</taxon>
    </lineage>
</organism>
<name>A0A2G5T2D0_9PELO</name>
<dbReference type="PANTHER" id="PTHR22791">
    <property type="entry name" value="RING-TYPE DOMAIN-CONTAINING PROTEIN"/>
    <property type="match status" value="1"/>
</dbReference>
<dbReference type="SMART" id="SM00184">
    <property type="entry name" value="RING"/>
    <property type="match status" value="2"/>
</dbReference>
<evidence type="ECO:0000313" key="6">
    <source>
        <dbReference type="EMBL" id="PIC21410.1"/>
    </source>
</evidence>
<gene>
    <name evidence="6" type="primary">Cnig_chr_X.g26251</name>
    <name evidence="6" type="ORF">B9Z55_026251</name>
</gene>
<evidence type="ECO:0000256" key="3">
    <source>
        <dbReference type="ARBA" id="ARBA00022833"/>
    </source>
</evidence>
<evidence type="ECO:0000256" key="1">
    <source>
        <dbReference type="ARBA" id="ARBA00022723"/>
    </source>
</evidence>
<dbReference type="AlphaFoldDB" id="A0A2G5T2D0"/>
<protein>
    <recommendedName>
        <fullName evidence="5">RING-type domain-containing protein</fullName>
    </recommendedName>
</protein>
<dbReference type="EMBL" id="PDUG01000006">
    <property type="protein sequence ID" value="PIC21410.1"/>
    <property type="molecule type" value="Genomic_DNA"/>
</dbReference>
<sequence length="291" mass="33658">MTQRFLDEVFRNLNSNMADNPDIRTRISRTIARLERNIAHTHNNVQWFRNRRRKLQENITRCITCSGCANRFNCEERIPRILECGHTVCEHCIKELLEQKRGPIRDNLDSTILPAVSIECPKCTFICRFQESQTEQFSVENISVMISLESFLNTNILDAPEPILPIEADPLRGNETYQELHQKLEMLYDKEEDVFVNKGVEENRNKNLQNRAFSLLSCLTCLKAYENDAFVLKCGHTFCSDCLSRLFAGTTKDQPTTVRCPIIICPRTSSYQAGENCLKNVDLIDLRTCER</sequence>
<dbReference type="STRING" id="1611254.A0A2G5T2D0"/>
<dbReference type="InterPro" id="IPR051435">
    <property type="entry name" value="RING_finger_E3_ubiq-ligases"/>
</dbReference>
<dbReference type="GO" id="GO:0008270">
    <property type="term" value="F:zinc ion binding"/>
    <property type="evidence" value="ECO:0007669"/>
    <property type="project" value="UniProtKB-KW"/>
</dbReference>
<keyword evidence="2 4" id="KW-0863">Zinc-finger</keyword>
<dbReference type="Pfam" id="PF13445">
    <property type="entry name" value="zf-RING_UBOX"/>
    <property type="match status" value="2"/>
</dbReference>
<dbReference type="GO" id="GO:0016567">
    <property type="term" value="P:protein ubiquitination"/>
    <property type="evidence" value="ECO:0007669"/>
    <property type="project" value="TreeGrafter"/>
</dbReference>
<comment type="caution">
    <text evidence="6">The sequence shown here is derived from an EMBL/GenBank/DDBJ whole genome shotgun (WGS) entry which is preliminary data.</text>
</comment>
<dbReference type="Proteomes" id="UP000230233">
    <property type="component" value="Chromosome X"/>
</dbReference>
<evidence type="ECO:0000259" key="5">
    <source>
        <dbReference type="PROSITE" id="PS50089"/>
    </source>
</evidence>
<keyword evidence="1" id="KW-0479">Metal-binding</keyword>
<feature type="domain" description="RING-type" evidence="5">
    <location>
        <begin position="65"/>
        <end position="124"/>
    </location>
</feature>
<dbReference type="PROSITE" id="PS00518">
    <property type="entry name" value="ZF_RING_1"/>
    <property type="match status" value="2"/>
</dbReference>
<evidence type="ECO:0000256" key="2">
    <source>
        <dbReference type="ARBA" id="ARBA00022771"/>
    </source>
</evidence>
<keyword evidence="3" id="KW-0862">Zinc</keyword>
<keyword evidence="7" id="KW-1185">Reference proteome</keyword>
<dbReference type="OrthoDB" id="8936585at2759"/>
<dbReference type="Gene3D" id="3.30.40.10">
    <property type="entry name" value="Zinc/RING finger domain, C3HC4 (zinc finger)"/>
    <property type="match status" value="2"/>
</dbReference>
<dbReference type="PROSITE" id="PS50089">
    <property type="entry name" value="ZF_RING_2"/>
    <property type="match status" value="2"/>
</dbReference>
<dbReference type="InterPro" id="IPR017907">
    <property type="entry name" value="Znf_RING_CS"/>
</dbReference>
<feature type="domain" description="RING-type" evidence="5">
    <location>
        <begin position="218"/>
        <end position="262"/>
    </location>
</feature>
<dbReference type="SUPFAM" id="SSF57850">
    <property type="entry name" value="RING/U-box"/>
    <property type="match status" value="2"/>
</dbReference>
<proteinExistence type="predicted"/>
<dbReference type="PANTHER" id="PTHR22791:SF6">
    <property type="entry name" value="RING-TYPE DOMAIN-CONTAINING PROTEIN"/>
    <property type="match status" value="1"/>
</dbReference>
<dbReference type="InterPro" id="IPR027370">
    <property type="entry name" value="Znf-RING_euk"/>
</dbReference>
<dbReference type="InterPro" id="IPR001841">
    <property type="entry name" value="Znf_RING"/>
</dbReference>
<accession>A0A2G5T2D0</accession>
<dbReference type="InterPro" id="IPR013083">
    <property type="entry name" value="Znf_RING/FYVE/PHD"/>
</dbReference>
<evidence type="ECO:0000313" key="7">
    <source>
        <dbReference type="Proteomes" id="UP000230233"/>
    </source>
</evidence>
<evidence type="ECO:0000256" key="4">
    <source>
        <dbReference type="PROSITE-ProRule" id="PRU00175"/>
    </source>
</evidence>
<dbReference type="GO" id="GO:0061630">
    <property type="term" value="F:ubiquitin protein ligase activity"/>
    <property type="evidence" value="ECO:0007669"/>
    <property type="project" value="TreeGrafter"/>
</dbReference>